<dbReference type="WBParaSite" id="PSU_v2.g4812.t1">
    <property type="protein sequence ID" value="PSU_v2.g4812.t1"/>
    <property type="gene ID" value="PSU_v2.g4812"/>
</dbReference>
<protein>
    <submittedName>
        <fullName evidence="2">Uncharacterized protein</fullName>
    </submittedName>
</protein>
<accession>A0A914YW71</accession>
<evidence type="ECO:0000313" key="1">
    <source>
        <dbReference type="Proteomes" id="UP000887577"/>
    </source>
</evidence>
<reference evidence="2" key="1">
    <citation type="submission" date="2022-11" db="UniProtKB">
        <authorList>
            <consortium name="WormBaseParasite"/>
        </authorList>
    </citation>
    <scope>IDENTIFICATION</scope>
</reference>
<proteinExistence type="predicted"/>
<name>A0A914YW71_9BILA</name>
<organism evidence="1 2">
    <name type="scientific">Panagrolaimus superbus</name>
    <dbReference type="NCBI Taxonomy" id="310955"/>
    <lineage>
        <taxon>Eukaryota</taxon>
        <taxon>Metazoa</taxon>
        <taxon>Ecdysozoa</taxon>
        <taxon>Nematoda</taxon>
        <taxon>Chromadorea</taxon>
        <taxon>Rhabditida</taxon>
        <taxon>Tylenchina</taxon>
        <taxon>Panagrolaimomorpha</taxon>
        <taxon>Panagrolaimoidea</taxon>
        <taxon>Panagrolaimidae</taxon>
        <taxon>Panagrolaimus</taxon>
    </lineage>
</organism>
<keyword evidence="1" id="KW-1185">Reference proteome</keyword>
<sequence length="92" mass="9744">MNGQLFRRYTPLPDSVISGAMTMGAMNHVIDPSGMATPLGGFATPMASAFSSGLATPGWKTSTTPGSSTDLDLQKIGQARNRLMDIRLNQND</sequence>
<evidence type="ECO:0000313" key="2">
    <source>
        <dbReference type="WBParaSite" id="PSU_v2.g4812.t1"/>
    </source>
</evidence>
<dbReference type="AlphaFoldDB" id="A0A914YW71"/>
<dbReference type="Proteomes" id="UP000887577">
    <property type="component" value="Unplaced"/>
</dbReference>